<proteinExistence type="predicted"/>
<evidence type="ECO:0000256" key="8">
    <source>
        <dbReference type="ARBA" id="ARBA00023114"/>
    </source>
</evidence>
<comment type="subcellular location">
    <subcellularLocation>
        <location evidence="1">Cell outer membrane</location>
        <topology evidence="1">Multi-pass membrane protein</topology>
    </subcellularLocation>
</comment>
<dbReference type="PANTHER" id="PTHR34501">
    <property type="entry name" value="PROTEIN YDDL-RELATED"/>
    <property type="match status" value="1"/>
</dbReference>
<dbReference type="GeneID" id="92898646"/>
<dbReference type="Gene3D" id="2.40.160.10">
    <property type="entry name" value="Porin"/>
    <property type="match status" value="1"/>
</dbReference>
<evidence type="ECO:0000256" key="10">
    <source>
        <dbReference type="ARBA" id="ARBA00023237"/>
    </source>
</evidence>
<evidence type="ECO:0000256" key="4">
    <source>
        <dbReference type="ARBA" id="ARBA00022452"/>
    </source>
</evidence>
<dbReference type="InterPro" id="IPR050298">
    <property type="entry name" value="Gram-neg_bact_OMP"/>
</dbReference>
<evidence type="ECO:0000256" key="6">
    <source>
        <dbReference type="ARBA" id="ARBA00022729"/>
    </source>
</evidence>
<dbReference type="InterPro" id="IPR033900">
    <property type="entry name" value="Gram_neg_porin_domain"/>
</dbReference>
<dbReference type="CDD" id="cd00342">
    <property type="entry name" value="gram_neg_porins"/>
    <property type="match status" value="1"/>
</dbReference>
<keyword evidence="8" id="KW-0626">Porin</keyword>
<keyword evidence="3" id="KW-0813">Transport</keyword>
<dbReference type="GO" id="GO:0046930">
    <property type="term" value="C:pore complex"/>
    <property type="evidence" value="ECO:0007669"/>
    <property type="project" value="UniProtKB-KW"/>
</dbReference>
<dbReference type="EMBL" id="CADIJR010000023">
    <property type="protein sequence ID" value="CAB3650914.1"/>
    <property type="molecule type" value="Genomic_DNA"/>
</dbReference>
<dbReference type="GO" id="GO:0015288">
    <property type="term" value="F:porin activity"/>
    <property type="evidence" value="ECO:0007669"/>
    <property type="project" value="UniProtKB-KW"/>
</dbReference>
<keyword evidence="5" id="KW-0812">Transmembrane</keyword>
<dbReference type="InterPro" id="IPR023614">
    <property type="entry name" value="Porin_dom_sf"/>
</dbReference>
<feature type="chain" id="PRO_5030157483" evidence="11">
    <location>
        <begin position="21"/>
        <end position="398"/>
    </location>
</feature>
<dbReference type="SUPFAM" id="SSF56935">
    <property type="entry name" value="Porins"/>
    <property type="match status" value="1"/>
</dbReference>
<protein>
    <submittedName>
        <fullName evidence="13">Outer membrane porin protein</fullName>
    </submittedName>
</protein>
<evidence type="ECO:0000256" key="2">
    <source>
        <dbReference type="ARBA" id="ARBA00011233"/>
    </source>
</evidence>
<keyword evidence="7" id="KW-0406">Ion transport</keyword>
<evidence type="ECO:0000256" key="1">
    <source>
        <dbReference type="ARBA" id="ARBA00004571"/>
    </source>
</evidence>
<evidence type="ECO:0000313" key="13">
    <source>
        <dbReference type="EMBL" id="CAB3650914.1"/>
    </source>
</evidence>
<keyword evidence="6 11" id="KW-0732">Signal</keyword>
<dbReference type="RefSeq" id="WP_054428717.1">
    <property type="nucleotide sequence ID" value="NZ_CADIJR010000023.1"/>
</dbReference>
<keyword evidence="14" id="KW-1185">Reference proteome</keyword>
<organism evidence="13 14">
    <name type="scientific">Achromobacter insuavis</name>
    <dbReference type="NCBI Taxonomy" id="1287735"/>
    <lineage>
        <taxon>Bacteria</taxon>
        <taxon>Pseudomonadati</taxon>
        <taxon>Pseudomonadota</taxon>
        <taxon>Betaproteobacteria</taxon>
        <taxon>Burkholderiales</taxon>
        <taxon>Alcaligenaceae</taxon>
        <taxon>Achromobacter</taxon>
    </lineage>
</organism>
<feature type="domain" description="Porin" evidence="12">
    <location>
        <begin position="7"/>
        <end position="378"/>
    </location>
</feature>
<reference evidence="13 14" key="1">
    <citation type="submission" date="2020-04" db="EMBL/GenBank/DDBJ databases">
        <authorList>
            <person name="De Canck E."/>
        </authorList>
    </citation>
    <scope>NUCLEOTIDE SEQUENCE [LARGE SCALE GENOMIC DNA]</scope>
    <source>
        <strain evidence="13 14">LMG 26845</strain>
    </source>
</reference>
<evidence type="ECO:0000256" key="9">
    <source>
        <dbReference type="ARBA" id="ARBA00023136"/>
    </source>
</evidence>
<evidence type="ECO:0000256" key="3">
    <source>
        <dbReference type="ARBA" id="ARBA00022448"/>
    </source>
</evidence>
<feature type="signal peptide" evidence="11">
    <location>
        <begin position="1"/>
        <end position="20"/>
    </location>
</feature>
<accession>A0A6J5A2G4</accession>
<sequence length="398" mass="42398">MKKTLLAAAMLTTLAGAAQAETSVTLYGVIDTGIGYNKVSGSVNATDPITGAPRAVDVGASRIGMINGVQSGSRWGLRGSEDLGDGLRAMFTVESGFDSGNGTSQQGRLFNRQATIGLANDSWGSLEFGRQTTVGGTFLGDIDPFYTSFTQANIGTSFSAANTMRWDNMVMYRSAWSDGFQFALGYSFNADSTDKNQSGFRTGDNARGITAGLRYVQGPLNVSLTYDQLNSSNSARQLDADGDPVMVAGKPAEFDHSVTPRQYAVAASYDLEVLKLAAAYGRTTDGWFVGQDLAANTAVNDQLGTFHYAAGFKANSYMLGATLPLDGMSNLFGSWQHVSPSNDKLTGDDANMNVWSVGYTYDLSKRTMVYAYGSYGKNYAFIEGLKSTAGGVGLRHLF</sequence>
<evidence type="ECO:0000259" key="12">
    <source>
        <dbReference type="Pfam" id="PF13609"/>
    </source>
</evidence>
<evidence type="ECO:0000313" key="14">
    <source>
        <dbReference type="Proteomes" id="UP000507979"/>
    </source>
</evidence>
<evidence type="ECO:0000256" key="5">
    <source>
        <dbReference type="ARBA" id="ARBA00022692"/>
    </source>
</evidence>
<dbReference type="GO" id="GO:0009279">
    <property type="term" value="C:cell outer membrane"/>
    <property type="evidence" value="ECO:0007669"/>
    <property type="project" value="UniProtKB-SubCell"/>
</dbReference>
<dbReference type="PANTHER" id="PTHR34501:SF9">
    <property type="entry name" value="MAJOR OUTER MEMBRANE PROTEIN P.IA"/>
    <property type="match status" value="1"/>
</dbReference>
<name>A0A6J5A2G4_9BURK</name>
<dbReference type="Proteomes" id="UP000507979">
    <property type="component" value="Unassembled WGS sequence"/>
</dbReference>
<keyword evidence="10" id="KW-0998">Cell outer membrane</keyword>
<dbReference type="AlphaFoldDB" id="A0A6J5A2G4"/>
<evidence type="ECO:0000256" key="11">
    <source>
        <dbReference type="SAM" id="SignalP"/>
    </source>
</evidence>
<comment type="subunit">
    <text evidence="2">Homotrimer.</text>
</comment>
<keyword evidence="4" id="KW-1134">Transmembrane beta strand</keyword>
<evidence type="ECO:0000256" key="7">
    <source>
        <dbReference type="ARBA" id="ARBA00023065"/>
    </source>
</evidence>
<gene>
    <name evidence="13" type="ORF">LMG26845_02785</name>
</gene>
<dbReference type="GO" id="GO:0006811">
    <property type="term" value="P:monoatomic ion transport"/>
    <property type="evidence" value="ECO:0007669"/>
    <property type="project" value="UniProtKB-KW"/>
</dbReference>
<dbReference type="Pfam" id="PF13609">
    <property type="entry name" value="Porin_4"/>
    <property type="match status" value="1"/>
</dbReference>
<keyword evidence="9" id="KW-0472">Membrane</keyword>